<dbReference type="Proteomes" id="UP000235371">
    <property type="component" value="Unassembled WGS sequence"/>
</dbReference>
<dbReference type="EMBL" id="KZ613914">
    <property type="protein sequence ID" value="PMD50067.1"/>
    <property type="molecule type" value="Genomic_DNA"/>
</dbReference>
<dbReference type="InParanoid" id="A0A2J6SH41"/>
<name>A0A2J6SH41_9HELO</name>
<sequence length="50" mass="5788">YYKLIILEKKVISQNIFELDSRGFIPQLASIKDIANFILKLRKAGHISKL</sequence>
<protein>
    <submittedName>
        <fullName evidence="1">Uncharacterized protein</fullName>
    </submittedName>
</protein>
<dbReference type="AlphaFoldDB" id="A0A2J6SH41"/>
<proteinExistence type="predicted"/>
<organism evidence="1 2">
    <name type="scientific">Hyaloscypha bicolor E</name>
    <dbReference type="NCBI Taxonomy" id="1095630"/>
    <lineage>
        <taxon>Eukaryota</taxon>
        <taxon>Fungi</taxon>
        <taxon>Dikarya</taxon>
        <taxon>Ascomycota</taxon>
        <taxon>Pezizomycotina</taxon>
        <taxon>Leotiomycetes</taxon>
        <taxon>Helotiales</taxon>
        <taxon>Hyaloscyphaceae</taxon>
        <taxon>Hyaloscypha</taxon>
        <taxon>Hyaloscypha bicolor</taxon>
    </lineage>
</organism>
<keyword evidence="2" id="KW-1185">Reference proteome</keyword>
<reference evidence="1 2" key="1">
    <citation type="submission" date="2016-04" db="EMBL/GenBank/DDBJ databases">
        <title>A degradative enzymes factory behind the ericoid mycorrhizal symbiosis.</title>
        <authorList>
            <consortium name="DOE Joint Genome Institute"/>
            <person name="Martino E."/>
            <person name="Morin E."/>
            <person name="Grelet G."/>
            <person name="Kuo A."/>
            <person name="Kohler A."/>
            <person name="Daghino S."/>
            <person name="Barry K."/>
            <person name="Choi C."/>
            <person name="Cichocki N."/>
            <person name="Clum A."/>
            <person name="Copeland A."/>
            <person name="Hainaut M."/>
            <person name="Haridas S."/>
            <person name="Labutti K."/>
            <person name="Lindquist E."/>
            <person name="Lipzen A."/>
            <person name="Khouja H.-R."/>
            <person name="Murat C."/>
            <person name="Ohm R."/>
            <person name="Olson A."/>
            <person name="Spatafora J."/>
            <person name="Veneault-Fourrey C."/>
            <person name="Henrissat B."/>
            <person name="Grigoriev I."/>
            <person name="Martin F."/>
            <person name="Perotto S."/>
        </authorList>
    </citation>
    <scope>NUCLEOTIDE SEQUENCE [LARGE SCALE GENOMIC DNA]</scope>
    <source>
        <strain evidence="1 2">E</strain>
    </source>
</reference>
<feature type="non-terminal residue" evidence="1">
    <location>
        <position position="1"/>
    </location>
</feature>
<dbReference type="OrthoDB" id="5420958at2759"/>
<accession>A0A2J6SH41</accession>
<dbReference type="RefSeq" id="XP_024726971.1">
    <property type="nucleotide sequence ID" value="XM_024876352.1"/>
</dbReference>
<evidence type="ECO:0000313" key="2">
    <source>
        <dbReference type="Proteomes" id="UP000235371"/>
    </source>
</evidence>
<evidence type="ECO:0000313" key="1">
    <source>
        <dbReference type="EMBL" id="PMD50067.1"/>
    </source>
</evidence>
<dbReference type="GeneID" id="36584431"/>
<gene>
    <name evidence="1" type="ORF">K444DRAFT_548110</name>
</gene>